<reference evidence="2" key="1">
    <citation type="journal article" date="2017" name="Genome Announc.">
        <title>High-Quality Whole-Genome Sequences of the Oligo-Mouse-Microbiota Bacterial Community.</title>
        <authorList>
            <person name="Garzetti D."/>
            <person name="Brugiroux S."/>
            <person name="Bunk B."/>
            <person name="Pukall R."/>
            <person name="McCoy K.D."/>
            <person name="Macpherson A.J."/>
            <person name="Stecher B."/>
        </authorList>
    </citation>
    <scope>NUCLEOTIDE SEQUENCE</scope>
    <source>
        <strain evidence="2">KB18</strain>
    </source>
</reference>
<reference evidence="3 5" key="3">
    <citation type="submission" date="2020-11" db="EMBL/GenBank/DDBJ databases">
        <title>Closed and high quality bacterial genomes of the OMM12 community.</title>
        <authorList>
            <person name="Marbouty M."/>
            <person name="Lamy-Besnier Q."/>
            <person name="Debarbieux L."/>
            <person name="Koszul R."/>
        </authorList>
    </citation>
    <scope>NUCLEOTIDE SEQUENCE [LARGE SCALE GENOMIC DNA]</scope>
    <source>
        <strain evidence="3 5">KB18</strain>
    </source>
</reference>
<dbReference type="EMBL" id="CP065321">
    <property type="protein sequence ID" value="QQR31640.1"/>
    <property type="molecule type" value="Genomic_DNA"/>
</dbReference>
<dbReference type="SUPFAM" id="SSF55729">
    <property type="entry name" value="Acyl-CoA N-acyltransferases (Nat)"/>
    <property type="match status" value="1"/>
</dbReference>
<dbReference type="RefSeq" id="WP_066537991.1">
    <property type="nucleotide sequence ID" value="NZ_CP021422.1"/>
</dbReference>
<dbReference type="Proteomes" id="UP000596035">
    <property type="component" value="Chromosome"/>
</dbReference>
<sequence>MAIKLYPTPGDLLRDNSAFFEKYEVQAQLNRGNAAAHMDEPCTPALLFGRVELSGKPVLLFGNTLPRHLCLNAAPDAAGIDKAITELAGYLRENSIEITGVTGRDSLCRAFMKAYDGEFRLREALDIMVLETLIVPPPCPGTVQKAAMSDLDLIVDWKCALIREAIGEEPVPEQLRETTLDQLKRSVVWLMRDPSGEPVSMANSGRMLERGACVSGVYTPPEHRGKGYCQNTVAALCRELLACGKSYVTLFVDKKNPISNRVYRKIGFDILEDSSDYRLV</sequence>
<organism evidence="3 5">
    <name type="scientific">Acutalibacter muris</name>
    <dbReference type="NCBI Taxonomy" id="1796620"/>
    <lineage>
        <taxon>Bacteria</taxon>
        <taxon>Bacillati</taxon>
        <taxon>Bacillota</taxon>
        <taxon>Clostridia</taxon>
        <taxon>Eubacteriales</taxon>
        <taxon>Acutalibacteraceae</taxon>
        <taxon>Acutalibacter</taxon>
    </lineage>
</organism>
<evidence type="ECO:0000313" key="5">
    <source>
        <dbReference type="Proteomes" id="UP000596035"/>
    </source>
</evidence>
<evidence type="ECO:0000313" key="4">
    <source>
        <dbReference type="Proteomes" id="UP000196710"/>
    </source>
</evidence>
<dbReference type="Pfam" id="PF00583">
    <property type="entry name" value="Acetyltransf_1"/>
    <property type="match status" value="1"/>
</dbReference>
<dbReference type="EMBL" id="CP021422">
    <property type="protein sequence ID" value="ASB42357.1"/>
    <property type="molecule type" value="Genomic_DNA"/>
</dbReference>
<accession>A0A1Z2XV77</accession>
<dbReference type="GO" id="GO:0016747">
    <property type="term" value="F:acyltransferase activity, transferring groups other than amino-acyl groups"/>
    <property type="evidence" value="ECO:0007669"/>
    <property type="project" value="InterPro"/>
</dbReference>
<dbReference type="Proteomes" id="UP000196710">
    <property type="component" value="Chromosome"/>
</dbReference>
<protein>
    <submittedName>
        <fullName evidence="2 3">N-acetyltransferase</fullName>
    </submittedName>
</protein>
<evidence type="ECO:0000259" key="1">
    <source>
        <dbReference type="PROSITE" id="PS51186"/>
    </source>
</evidence>
<name>A0A1Z2XV77_9FIRM</name>
<evidence type="ECO:0000313" key="2">
    <source>
        <dbReference type="EMBL" id="ASB42357.1"/>
    </source>
</evidence>
<dbReference type="Gene3D" id="3.40.630.30">
    <property type="match status" value="1"/>
</dbReference>
<keyword evidence="4" id="KW-1185">Reference proteome</keyword>
<dbReference type="InterPro" id="IPR000182">
    <property type="entry name" value="GNAT_dom"/>
</dbReference>
<dbReference type="InterPro" id="IPR016181">
    <property type="entry name" value="Acyl_CoA_acyltransferase"/>
</dbReference>
<reference evidence="4" key="2">
    <citation type="submission" date="2017-05" db="EMBL/GenBank/DDBJ databases">
        <title>Improved OligoMM genomes.</title>
        <authorList>
            <person name="Garzetti D."/>
        </authorList>
    </citation>
    <scope>NUCLEOTIDE SEQUENCE [LARGE SCALE GENOMIC DNA]</scope>
    <source>
        <strain evidence="4">KB18</strain>
    </source>
</reference>
<dbReference type="KEGG" id="amur:ADH66_17880"/>
<dbReference type="AlphaFoldDB" id="A0A1Z2XV77"/>
<proteinExistence type="predicted"/>
<evidence type="ECO:0000313" key="3">
    <source>
        <dbReference type="EMBL" id="QQR31640.1"/>
    </source>
</evidence>
<gene>
    <name evidence="2" type="ORF">ADH66_17880</name>
    <name evidence="3" type="ORF">I5Q82_08290</name>
</gene>
<dbReference type="PROSITE" id="PS51186">
    <property type="entry name" value="GNAT"/>
    <property type="match status" value="1"/>
</dbReference>
<feature type="domain" description="N-acetyltransferase" evidence="1">
    <location>
        <begin position="141"/>
        <end position="280"/>
    </location>
</feature>